<keyword evidence="2" id="KW-1185">Reference proteome</keyword>
<gene>
    <name evidence="1" type="ORF">JMN32_21795</name>
</gene>
<dbReference type="Proteomes" id="UP000614216">
    <property type="component" value="Unassembled WGS sequence"/>
</dbReference>
<sequence length="253" mass="28896">MIATKAPIGEIINYIHKNPTPYGTENLFKKIESLMDLIVIRTKKKGVNKALDSLMDDLFKLRFEVIDNHELVGSVFEQLSDLIEDRIEKQYSKSTDHKDLEYAFVNAIDIYGKIASSIIEKVSNNPFVAINNLSSFEYGNIETLLKSLPGQDSQIILSYLKSSIVLDYSFIVSELIFDGELHINKTEISRLYSLLKNSIEEFAVYSNVFKLWSPDESDESQWMRNIKIRISVFEAILNTKHSSSDELKKVLAA</sequence>
<accession>A0A937FZC5</accession>
<name>A0A937FZC5_9BACT</name>
<proteinExistence type="predicted"/>
<protein>
    <submittedName>
        <fullName evidence="1">Uncharacterized protein</fullName>
    </submittedName>
</protein>
<dbReference type="AlphaFoldDB" id="A0A937FZC5"/>
<reference evidence="1" key="1">
    <citation type="submission" date="2021-01" db="EMBL/GenBank/DDBJ databases">
        <title>Fulvivirga kasyanovii gen. nov., sp nov., a novel member of the phylum Bacteroidetes isolated from seawater in a mussel farm.</title>
        <authorList>
            <person name="Zhao L.-H."/>
            <person name="Wang Z.-J."/>
        </authorList>
    </citation>
    <scope>NUCLEOTIDE SEQUENCE</scope>
    <source>
        <strain evidence="1">29W222</strain>
    </source>
</reference>
<dbReference type="EMBL" id="JAEUGD010000066">
    <property type="protein sequence ID" value="MBL6448959.1"/>
    <property type="molecule type" value="Genomic_DNA"/>
</dbReference>
<organism evidence="1 2">
    <name type="scientific">Fulvivirga marina</name>
    <dbReference type="NCBI Taxonomy" id="2494733"/>
    <lineage>
        <taxon>Bacteria</taxon>
        <taxon>Pseudomonadati</taxon>
        <taxon>Bacteroidota</taxon>
        <taxon>Cytophagia</taxon>
        <taxon>Cytophagales</taxon>
        <taxon>Fulvivirgaceae</taxon>
        <taxon>Fulvivirga</taxon>
    </lineage>
</organism>
<evidence type="ECO:0000313" key="1">
    <source>
        <dbReference type="EMBL" id="MBL6448959.1"/>
    </source>
</evidence>
<dbReference type="RefSeq" id="WP_202858495.1">
    <property type="nucleotide sequence ID" value="NZ_JAEUGD010000066.1"/>
</dbReference>
<comment type="caution">
    <text evidence="1">The sequence shown here is derived from an EMBL/GenBank/DDBJ whole genome shotgun (WGS) entry which is preliminary data.</text>
</comment>
<evidence type="ECO:0000313" key="2">
    <source>
        <dbReference type="Proteomes" id="UP000614216"/>
    </source>
</evidence>